<proteinExistence type="predicted"/>
<dbReference type="PANTHER" id="PTHR45749">
    <property type="match status" value="1"/>
</dbReference>
<dbReference type="PANTHER" id="PTHR45749:SF21">
    <property type="entry name" value="DUF4371 DOMAIN-CONTAINING PROTEIN"/>
    <property type="match status" value="1"/>
</dbReference>
<dbReference type="Proteomes" id="UP000663828">
    <property type="component" value="Unassembled WGS sequence"/>
</dbReference>
<gene>
    <name evidence="2" type="ORF">XAT740_LOCUS58112</name>
</gene>
<dbReference type="Pfam" id="PF14291">
    <property type="entry name" value="DUF4371"/>
    <property type="match status" value="1"/>
</dbReference>
<comment type="caution">
    <text evidence="2">The sequence shown here is derived from an EMBL/GenBank/DDBJ whole genome shotgun (WGS) entry which is preliminary data.</text>
</comment>
<dbReference type="AlphaFoldDB" id="A0A816G0E1"/>
<dbReference type="InterPro" id="IPR025398">
    <property type="entry name" value="DUF4371"/>
</dbReference>
<dbReference type="EMBL" id="CAJNOR010012466">
    <property type="protein sequence ID" value="CAF1667812.1"/>
    <property type="molecule type" value="Genomic_DNA"/>
</dbReference>
<protein>
    <recommendedName>
        <fullName evidence="1">DUF4371 domain-containing protein</fullName>
    </recommendedName>
</protein>
<accession>A0A816G0E1</accession>
<reference evidence="2" key="1">
    <citation type="submission" date="2021-02" db="EMBL/GenBank/DDBJ databases">
        <authorList>
            <person name="Nowell W R."/>
        </authorList>
    </citation>
    <scope>NUCLEOTIDE SEQUENCE</scope>
</reference>
<name>A0A816G0E1_ADIRI</name>
<evidence type="ECO:0000313" key="2">
    <source>
        <dbReference type="EMBL" id="CAF1667812.1"/>
    </source>
</evidence>
<organism evidence="2 3">
    <name type="scientific">Adineta ricciae</name>
    <name type="common">Rotifer</name>
    <dbReference type="NCBI Taxonomy" id="249248"/>
    <lineage>
        <taxon>Eukaryota</taxon>
        <taxon>Metazoa</taxon>
        <taxon>Spiralia</taxon>
        <taxon>Gnathifera</taxon>
        <taxon>Rotifera</taxon>
        <taxon>Eurotatoria</taxon>
        <taxon>Bdelloidea</taxon>
        <taxon>Adinetida</taxon>
        <taxon>Adinetidae</taxon>
        <taxon>Adineta</taxon>
    </lineage>
</organism>
<keyword evidence="3" id="KW-1185">Reference proteome</keyword>
<feature type="domain" description="DUF4371" evidence="1">
    <location>
        <begin position="152"/>
        <end position="370"/>
    </location>
</feature>
<evidence type="ECO:0000313" key="3">
    <source>
        <dbReference type="Proteomes" id="UP000663828"/>
    </source>
</evidence>
<evidence type="ECO:0000259" key="1">
    <source>
        <dbReference type="Pfam" id="PF14291"/>
    </source>
</evidence>
<sequence length="395" mass="44197">MSDKQIQITFFFKNKKQKTSDNVDRNSAAVNTTSGNLNQVEDGITTFSPTSPSSTTASPIASPLSTAGLLSSITITSPSSMRKLKCEFVCCTSDKPFVPETQVNLKASDDKRSCQLGWFNGKNVYCYYCRNAFLSGFHPESNKIGETTLTCTGFTDWKNAISRFSKHESGKVHHDCVYLVNQQQKPTVAAQLSLTHQAQQSQRRRMLFIEVECIRYLLRQGLALRGHIEEEGNLLQLLKLREADVDGLSSWIKEGNYLSHDIINEICQIISLSIVRELVKEISERKFFSMICDETSDASQSEQLCFTIRSVDADFRIHEDLLGLYSIASQTAEHITEVILDILVRCNLDVKFCRGQGYDGAAAMAGHLSGVAARIKNLCTKHFTWGTRKVSSKIF</sequence>